<evidence type="ECO:0000313" key="12">
    <source>
        <dbReference type="Proteomes" id="UP000324748"/>
    </source>
</evidence>
<evidence type="ECO:0000313" key="13">
    <source>
        <dbReference type="Proteomes" id="UP000325313"/>
    </source>
</evidence>
<evidence type="ECO:0000256" key="3">
    <source>
        <dbReference type="ARBA" id="ARBA00022692"/>
    </source>
</evidence>
<sequence length="242" mass="27141">MSLKTTDNRQPAVARNRLLNFYIGSLLSRPLLTKSCTSATLSFFQEVLASKFAEEQPTIIPTGFNSLDYLQSLGISSRAIKLTAYGGLISAPLSHALMKILHRIFPNHESSDKSKIGMILASMLITGPIQNSVYLIAMGAIEGLKSRKEIFFFWKKTIGILTKMSIILGTFSTIIANRFLSKELWVPFFNLVGFVLGTYVNFLNKKKRKGPANDKKDLHLKSTIDHSKPSSEEQNKEHYPRQ</sequence>
<evidence type="ECO:0000256" key="7">
    <source>
        <dbReference type="SAM" id="MobiDB-lite"/>
    </source>
</evidence>
<dbReference type="PANTHER" id="PTHR11266">
    <property type="entry name" value="PEROXISOMAL MEMBRANE PROTEIN 2, PXMP2 MPV17"/>
    <property type="match status" value="1"/>
</dbReference>
<evidence type="ECO:0000313" key="11">
    <source>
        <dbReference type="EMBL" id="KAA1110088.1"/>
    </source>
</evidence>
<evidence type="ECO:0000313" key="8">
    <source>
        <dbReference type="EMBL" id="KAA1074147.1"/>
    </source>
</evidence>
<dbReference type="InterPro" id="IPR007248">
    <property type="entry name" value="Mpv17_PMP22"/>
</dbReference>
<dbReference type="EMBL" id="VSWC01000027">
    <property type="protein sequence ID" value="KAA1110088.1"/>
    <property type="molecule type" value="Genomic_DNA"/>
</dbReference>
<keyword evidence="4 6" id="KW-1133">Transmembrane helix</keyword>
<reference evidence="12 13" key="1">
    <citation type="submission" date="2019-05" db="EMBL/GenBank/DDBJ databases">
        <title>Emergence of the Ug99 lineage of the wheat stem rust pathogen through somatic hybridization.</title>
        <authorList>
            <person name="Li F."/>
            <person name="Upadhyaya N.M."/>
            <person name="Sperschneider J."/>
            <person name="Matny O."/>
            <person name="Nguyen-Phuc H."/>
            <person name="Mago R."/>
            <person name="Raley C."/>
            <person name="Miller M.E."/>
            <person name="Silverstein K.A.T."/>
            <person name="Henningsen E."/>
            <person name="Hirsch C.D."/>
            <person name="Visser B."/>
            <person name="Pretorius Z.A."/>
            <person name="Steffenson B.J."/>
            <person name="Schwessinger B."/>
            <person name="Dodds P.N."/>
            <person name="Figueroa M."/>
        </authorList>
    </citation>
    <scope>NUCLEOTIDE SEQUENCE [LARGE SCALE GENOMIC DNA]</scope>
    <source>
        <strain evidence="9">21-0</strain>
        <strain evidence="10 13">Ug99</strain>
    </source>
</reference>
<evidence type="ECO:0000256" key="2">
    <source>
        <dbReference type="ARBA" id="ARBA00006824"/>
    </source>
</evidence>
<feature type="transmembrane region" description="Helical" evidence="6">
    <location>
        <begin position="82"/>
        <end position="104"/>
    </location>
</feature>
<protein>
    <submittedName>
        <fullName evidence="10">Uncharacterized protein</fullName>
    </submittedName>
</protein>
<feature type="transmembrane region" description="Helical" evidence="6">
    <location>
        <begin position="158"/>
        <end position="179"/>
    </location>
</feature>
<evidence type="ECO:0000313" key="9">
    <source>
        <dbReference type="EMBL" id="KAA1090640.1"/>
    </source>
</evidence>
<comment type="caution">
    <text evidence="10">The sequence shown here is derived from an EMBL/GenBank/DDBJ whole genome shotgun (WGS) entry which is preliminary data.</text>
</comment>
<dbReference type="AlphaFoldDB" id="A0A5B0PKY0"/>
<keyword evidence="12" id="KW-1185">Reference proteome</keyword>
<organism evidence="10 13">
    <name type="scientific">Puccinia graminis f. sp. tritici</name>
    <dbReference type="NCBI Taxonomy" id="56615"/>
    <lineage>
        <taxon>Eukaryota</taxon>
        <taxon>Fungi</taxon>
        <taxon>Dikarya</taxon>
        <taxon>Basidiomycota</taxon>
        <taxon>Pucciniomycotina</taxon>
        <taxon>Pucciniomycetes</taxon>
        <taxon>Pucciniales</taxon>
        <taxon>Pucciniaceae</taxon>
        <taxon>Puccinia</taxon>
    </lineage>
</organism>
<feature type="transmembrane region" description="Helical" evidence="6">
    <location>
        <begin position="116"/>
        <end position="137"/>
    </location>
</feature>
<evidence type="ECO:0000256" key="4">
    <source>
        <dbReference type="ARBA" id="ARBA00022989"/>
    </source>
</evidence>
<dbReference type="PANTHER" id="PTHR11266:SF93">
    <property type="entry name" value="INTEGRAL MEMBRANE PROTEIN 25D9-6"/>
    <property type="match status" value="1"/>
</dbReference>
<proteinExistence type="inferred from homology"/>
<keyword evidence="3 6" id="KW-0812">Transmembrane</keyword>
<name>A0A5B0PKY0_PUCGR</name>
<evidence type="ECO:0000256" key="1">
    <source>
        <dbReference type="ARBA" id="ARBA00004141"/>
    </source>
</evidence>
<dbReference type="Proteomes" id="UP000325313">
    <property type="component" value="Unassembled WGS sequence"/>
</dbReference>
<comment type="subcellular location">
    <subcellularLocation>
        <location evidence="1">Membrane</location>
        <topology evidence="1">Multi-pass membrane protein</topology>
    </subcellularLocation>
</comment>
<feature type="compositionally biased region" description="Basic and acidic residues" evidence="7">
    <location>
        <begin position="211"/>
        <end position="242"/>
    </location>
</feature>
<dbReference type="Proteomes" id="UP000324748">
    <property type="component" value="Unassembled WGS sequence"/>
</dbReference>
<dbReference type="EMBL" id="VDEP01000473">
    <property type="protein sequence ID" value="KAA1074147.1"/>
    <property type="molecule type" value="Genomic_DNA"/>
</dbReference>
<feature type="region of interest" description="Disordered" evidence="7">
    <location>
        <begin position="207"/>
        <end position="242"/>
    </location>
</feature>
<evidence type="ECO:0000256" key="6">
    <source>
        <dbReference type="RuleBase" id="RU363053"/>
    </source>
</evidence>
<comment type="similarity">
    <text evidence="2 6">Belongs to the peroxisomal membrane protein PXMP2/4 family.</text>
</comment>
<dbReference type="OrthoDB" id="860at2759"/>
<evidence type="ECO:0000256" key="5">
    <source>
        <dbReference type="ARBA" id="ARBA00023136"/>
    </source>
</evidence>
<evidence type="ECO:0000313" key="10">
    <source>
        <dbReference type="EMBL" id="KAA1100609.1"/>
    </source>
</evidence>
<feature type="transmembrane region" description="Helical" evidence="6">
    <location>
        <begin position="185"/>
        <end position="203"/>
    </location>
</feature>
<gene>
    <name evidence="9" type="ORF">PGT21_008323</name>
    <name evidence="11" type="ORF">PGT21_009984</name>
    <name evidence="8" type="ORF">PGTUg99_025287</name>
    <name evidence="10" type="ORF">PGTUg99_027859</name>
</gene>
<dbReference type="EMBL" id="VSWC01000092">
    <property type="protein sequence ID" value="KAA1090640.1"/>
    <property type="molecule type" value="Genomic_DNA"/>
</dbReference>
<accession>A0A5B0PKY0</accession>
<keyword evidence="5 6" id="KW-0472">Membrane</keyword>
<dbReference type="EMBL" id="VDEP01000340">
    <property type="protein sequence ID" value="KAA1100609.1"/>
    <property type="molecule type" value="Genomic_DNA"/>
</dbReference>
<dbReference type="GO" id="GO:0005778">
    <property type="term" value="C:peroxisomal membrane"/>
    <property type="evidence" value="ECO:0007669"/>
    <property type="project" value="TreeGrafter"/>
</dbReference>